<sequence length="281" mass="31244">MVALRTHWQQIQNYIWLVFGGACLFFALIFWAVTDTKELVEVEKKAETEVELQIQPEKVSAMNHLGALFDEVKPLDMTTRAVATAQHESEFRGTKFVNEQKKAYAIELFRVSDEAILKSFLKKHPDRSNFLYLRLTGEDHAEQYVLLYGTYRNSSDAKQALADLKVTLPASVKPVAVQIEQYQPFVNDLGSDELKASSKLYAVNLKTAPLPKIDEAQIAAKRAEVQAQQAAAAKAAATTTTTVTRRDADGNVVNVQQSQSNADTAHSKTAAPQQEVTDPFN</sequence>
<feature type="region of interest" description="Disordered" evidence="1">
    <location>
        <begin position="236"/>
        <end position="281"/>
    </location>
</feature>
<proteinExistence type="predicted"/>
<name>A0A151XYP6_9GAMM</name>
<feature type="compositionally biased region" description="Polar residues" evidence="1">
    <location>
        <begin position="270"/>
        <end position="281"/>
    </location>
</feature>
<protein>
    <recommendedName>
        <fullName evidence="5">SPOR domain-containing protein</fullName>
    </recommendedName>
</protein>
<keyword evidence="2" id="KW-0812">Transmembrane</keyword>
<keyword evidence="2" id="KW-0472">Membrane</keyword>
<dbReference type="GO" id="GO:0042834">
    <property type="term" value="F:peptidoglycan binding"/>
    <property type="evidence" value="ECO:0007669"/>
    <property type="project" value="InterPro"/>
</dbReference>
<dbReference type="PROSITE" id="PS51257">
    <property type="entry name" value="PROKAR_LIPOPROTEIN"/>
    <property type="match status" value="1"/>
</dbReference>
<gene>
    <name evidence="3" type="ORF">AZH43_16980</name>
</gene>
<evidence type="ECO:0000256" key="1">
    <source>
        <dbReference type="SAM" id="MobiDB-lite"/>
    </source>
</evidence>
<dbReference type="AlphaFoldDB" id="A0A151XYP6"/>
<feature type="transmembrane region" description="Helical" evidence="2">
    <location>
        <begin position="14"/>
        <end position="33"/>
    </location>
</feature>
<evidence type="ECO:0000256" key="2">
    <source>
        <dbReference type="SAM" id="Phobius"/>
    </source>
</evidence>
<organism evidence="3 4">
    <name type="scientific">Acinetobacter pragensis</name>
    <dbReference type="NCBI Taxonomy" id="1806892"/>
    <lineage>
        <taxon>Bacteria</taxon>
        <taxon>Pseudomonadati</taxon>
        <taxon>Pseudomonadota</taxon>
        <taxon>Gammaproteobacteria</taxon>
        <taxon>Moraxellales</taxon>
        <taxon>Moraxellaceae</taxon>
        <taxon>Acinetobacter</taxon>
    </lineage>
</organism>
<dbReference type="Gene3D" id="3.30.70.1070">
    <property type="entry name" value="Sporulation related repeat"/>
    <property type="match status" value="1"/>
</dbReference>
<reference evidence="3 4" key="1">
    <citation type="submission" date="2016-03" db="EMBL/GenBank/DDBJ databases">
        <title>Acinetobacter genomospecies 28 strain ANC 4149.</title>
        <authorList>
            <person name="Radolfova-Krizova L."/>
            <person name="Nemec A."/>
        </authorList>
    </citation>
    <scope>NUCLEOTIDE SEQUENCE [LARGE SCALE GENOMIC DNA]</scope>
    <source>
        <strain evidence="3 4">ANC 4149</strain>
    </source>
</reference>
<evidence type="ECO:0000313" key="4">
    <source>
        <dbReference type="Proteomes" id="UP000076276"/>
    </source>
</evidence>
<dbReference type="Proteomes" id="UP000076276">
    <property type="component" value="Unassembled WGS sequence"/>
</dbReference>
<dbReference type="EMBL" id="LUAW01000040">
    <property type="protein sequence ID" value="KYQ70875.1"/>
    <property type="molecule type" value="Genomic_DNA"/>
</dbReference>
<dbReference type="InterPro" id="IPR036680">
    <property type="entry name" value="SPOR-like_sf"/>
</dbReference>
<accession>A0A151XYP6</accession>
<dbReference type="STRING" id="1806892.AZH43_16980"/>
<keyword evidence="4" id="KW-1185">Reference proteome</keyword>
<keyword evidence="2" id="KW-1133">Transmembrane helix</keyword>
<comment type="caution">
    <text evidence="3">The sequence shown here is derived from an EMBL/GenBank/DDBJ whole genome shotgun (WGS) entry which is preliminary data.</text>
</comment>
<evidence type="ECO:0008006" key="5">
    <source>
        <dbReference type="Google" id="ProtNLM"/>
    </source>
</evidence>
<dbReference type="RefSeq" id="WP_067671251.1">
    <property type="nucleotide sequence ID" value="NZ_CBCSIK010000004.1"/>
</dbReference>
<feature type="compositionally biased region" description="Polar residues" evidence="1">
    <location>
        <begin position="253"/>
        <end position="264"/>
    </location>
</feature>
<evidence type="ECO:0000313" key="3">
    <source>
        <dbReference type="EMBL" id="KYQ70875.1"/>
    </source>
</evidence>